<organism evidence="3">
    <name type="scientific">Rhodanobacter sp. FW102-FHT14D07</name>
    <dbReference type="NCBI Taxonomy" id="3351462"/>
    <lineage>
        <taxon>Bacteria</taxon>
        <taxon>Pseudomonadati</taxon>
        <taxon>Pseudomonadota</taxon>
        <taxon>Gammaproteobacteria</taxon>
        <taxon>Lysobacterales</taxon>
        <taxon>Rhodanobacteraceae</taxon>
        <taxon>Rhodanobacter</taxon>
    </lineage>
</organism>
<sequence>MNDTALANEFPQSATQAPRALRTTQTMIYPLQYLRAIAAFCVVLCHASYYVLQARGDGRMWEIFARAGTLGVFLFFAISGYLMAHLAENASSMRFLAHRLIRIYPIYWLCVLGVVVVSFTFGHLIRPDPLALMLVPGATQSYILGVEWTLPFELTFYLIVFLVIVTGLRRALPAIAIAWVFLIELLLVARPDLQQGQFPLLLNLPLSQYSIPFAAGLLIPLAIKRRWIGPATPLIALAMLVTSEAASSVGMAVSSGLMGFGCVLLVASAVQSGISSTKPPNRPMLALGDWSYALYLCHVPVIRALCWIAPSSVMSMQLWFAALGAPIFVAILLGKADLAMYRWFKSHVDGCRPMVRTALGLVFIVSILSVSAYSYAQLIRAKRLNAATAPLAAKIDAAMDANETKLAFAARSVGLHDDPTLVGHFDGVYGQPTEVRVQGWAADSTISKRSVRVLVFHCGHYLGVVSPQDSRSDVTAALRNGSSHQGFNLNVPMPTKCASSRVDGLIMTDSGSFAIIEGQMR</sequence>
<dbReference type="EMBL" id="CP170721">
    <property type="protein sequence ID" value="XIA17448.1"/>
    <property type="molecule type" value="Genomic_DNA"/>
</dbReference>
<keyword evidence="3" id="KW-0012">Acyltransferase</keyword>
<proteinExistence type="predicted"/>
<evidence type="ECO:0000256" key="1">
    <source>
        <dbReference type="SAM" id="Phobius"/>
    </source>
</evidence>
<keyword evidence="1" id="KW-1133">Transmembrane helix</keyword>
<dbReference type="Pfam" id="PF01757">
    <property type="entry name" value="Acyl_transf_3"/>
    <property type="match status" value="1"/>
</dbReference>
<feature type="transmembrane region" description="Helical" evidence="1">
    <location>
        <begin position="316"/>
        <end position="334"/>
    </location>
</feature>
<dbReference type="GO" id="GO:0016020">
    <property type="term" value="C:membrane"/>
    <property type="evidence" value="ECO:0007669"/>
    <property type="project" value="TreeGrafter"/>
</dbReference>
<keyword evidence="3" id="KW-0808">Transferase</keyword>
<accession>A0AB74ULJ0</accession>
<dbReference type="PANTHER" id="PTHR23028">
    <property type="entry name" value="ACETYLTRANSFERASE"/>
    <property type="match status" value="1"/>
</dbReference>
<feature type="transmembrane region" description="Helical" evidence="1">
    <location>
        <begin position="249"/>
        <end position="270"/>
    </location>
</feature>
<feature type="transmembrane region" description="Helical" evidence="1">
    <location>
        <begin position="290"/>
        <end position="309"/>
    </location>
</feature>
<dbReference type="AlphaFoldDB" id="A0AB74ULJ0"/>
<name>A0AB74ULJ0_9GAMM</name>
<reference evidence="3" key="1">
    <citation type="submission" date="2024-10" db="EMBL/GenBank/DDBJ databases">
        <authorList>
            <person name="Lesea H.P."/>
            <person name="Kuehl J.V."/>
            <person name="Chandonia J.-M."/>
        </authorList>
    </citation>
    <scope>NUCLEOTIDE SEQUENCE</scope>
    <source>
        <strain evidence="3">FW102-FHT14D07</strain>
    </source>
</reference>
<feature type="transmembrane region" description="Helical" evidence="1">
    <location>
        <begin position="171"/>
        <end position="189"/>
    </location>
</feature>
<feature type="transmembrane region" description="Helical" evidence="1">
    <location>
        <begin position="105"/>
        <end position="125"/>
    </location>
</feature>
<feature type="transmembrane region" description="Helical" evidence="1">
    <location>
        <begin position="63"/>
        <end position="84"/>
    </location>
</feature>
<dbReference type="GO" id="GO:0016747">
    <property type="term" value="F:acyltransferase activity, transferring groups other than amino-acyl groups"/>
    <property type="evidence" value="ECO:0007669"/>
    <property type="project" value="InterPro"/>
</dbReference>
<dbReference type="InterPro" id="IPR050879">
    <property type="entry name" value="Acyltransferase_3"/>
</dbReference>
<feature type="transmembrane region" description="Helical" evidence="1">
    <location>
        <begin position="209"/>
        <end position="228"/>
    </location>
</feature>
<dbReference type="PANTHER" id="PTHR23028:SF131">
    <property type="entry name" value="BLR2367 PROTEIN"/>
    <property type="match status" value="1"/>
</dbReference>
<dbReference type="InterPro" id="IPR002656">
    <property type="entry name" value="Acyl_transf_3_dom"/>
</dbReference>
<keyword evidence="1" id="KW-0472">Membrane</keyword>
<evidence type="ECO:0000313" key="3">
    <source>
        <dbReference type="EMBL" id="XIA17448.1"/>
    </source>
</evidence>
<feature type="transmembrane region" description="Helical" evidence="1">
    <location>
        <begin position="145"/>
        <end position="164"/>
    </location>
</feature>
<dbReference type="RefSeq" id="WP_395116518.1">
    <property type="nucleotide sequence ID" value="NZ_CP170721.1"/>
</dbReference>
<keyword evidence="1" id="KW-0812">Transmembrane</keyword>
<gene>
    <name evidence="3" type="ORF">ACFYG5_12840</name>
</gene>
<feature type="domain" description="Acyltransferase 3" evidence="2">
    <location>
        <begin position="31"/>
        <end position="333"/>
    </location>
</feature>
<protein>
    <submittedName>
        <fullName evidence="3">Acyltransferase family protein</fullName>
        <ecNumber evidence="3">2.3.-.-</ecNumber>
    </submittedName>
</protein>
<feature type="transmembrane region" description="Helical" evidence="1">
    <location>
        <begin position="354"/>
        <end position="376"/>
    </location>
</feature>
<dbReference type="EC" id="2.3.-.-" evidence="3"/>
<dbReference type="GO" id="GO:0000271">
    <property type="term" value="P:polysaccharide biosynthetic process"/>
    <property type="evidence" value="ECO:0007669"/>
    <property type="project" value="TreeGrafter"/>
</dbReference>
<evidence type="ECO:0000259" key="2">
    <source>
        <dbReference type="Pfam" id="PF01757"/>
    </source>
</evidence>
<feature type="transmembrane region" description="Helical" evidence="1">
    <location>
        <begin position="33"/>
        <end position="51"/>
    </location>
</feature>